<dbReference type="AlphaFoldDB" id="A0A6C0BM78"/>
<name>A0A6C0BM78_9ZZZZ</name>
<reference evidence="1" key="1">
    <citation type="journal article" date="2020" name="Nature">
        <title>Giant virus diversity and host interactions through global metagenomics.</title>
        <authorList>
            <person name="Schulz F."/>
            <person name="Roux S."/>
            <person name="Paez-Espino D."/>
            <person name="Jungbluth S."/>
            <person name="Walsh D.A."/>
            <person name="Denef V.J."/>
            <person name="McMahon K.D."/>
            <person name="Konstantinidis K.T."/>
            <person name="Eloe-Fadrosh E.A."/>
            <person name="Kyrpides N.C."/>
            <person name="Woyke T."/>
        </authorList>
    </citation>
    <scope>NUCLEOTIDE SEQUENCE</scope>
    <source>
        <strain evidence="1">GVMAG-M-3300014204-73</strain>
    </source>
</reference>
<organism evidence="1">
    <name type="scientific">viral metagenome</name>
    <dbReference type="NCBI Taxonomy" id="1070528"/>
    <lineage>
        <taxon>unclassified sequences</taxon>
        <taxon>metagenomes</taxon>
        <taxon>organismal metagenomes</taxon>
    </lineage>
</organism>
<sequence>MKYGRYKAKTAFQLLKTKRTEIESIFTRYAALLQYYQSLIETQNVSN</sequence>
<proteinExistence type="predicted"/>
<dbReference type="EMBL" id="MN739180">
    <property type="protein sequence ID" value="QHS92528.1"/>
    <property type="molecule type" value="Genomic_DNA"/>
</dbReference>
<accession>A0A6C0BM78</accession>
<evidence type="ECO:0000313" key="1">
    <source>
        <dbReference type="EMBL" id="QHS92528.1"/>
    </source>
</evidence>
<protein>
    <submittedName>
        <fullName evidence="1">Uncharacterized protein</fullName>
    </submittedName>
</protein>